<proteinExistence type="predicted"/>
<evidence type="ECO:0000313" key="3">
    <source>
        <dbReference type="RefSeq" id="XP_033455364.1"/>
    </source>
</evidence>
<reference evidence="3" key="3">
    <citation type="submission" date="2025-08" db="UniProtKB">
        <authorList>
            <consortium name="RefSeq"/>
        </authorList>
    </citation>
    <scope>IDENTIFICATION</scope>
    <source>
        <strain evidence="3">CBS 342.82</strain>
    </source>
</reference>
<gene>
    <name evidence="3" type="ORF">K489DRAFT_384937</name>
</gene>
<dbReference type="AlphaFoldDB" id="A0A6J3LRS6"/>
<organism evidence="3">
    <name type="scientific">Dissoconium aciculare CBS 342.82</name>
    <dbReference type="NCBI Taxonomy" id="1314786"/>
    <lineage>
        <taxon>Eukaryota</taxon>
        <taxon>Fungi</taxon>
        <taxon>Dikarya</taxon>
        <taxon>Ascomycota</taxon>
        <taxon>Pezizomycotina</taxon>
        <taxon>Dothideomycetes</taxon>
        <taxon>Dothideomycetidae</taxon>
        <taxon>Mycosphaerellales</taxon>
        <taxon>Dissoconiaceae</taxon>
        <taxon>Dissoconium</taxon>
    </lineage>
</organism>
<dbReference type="GeneID" id="54363775"/>
<feature type="region of interest" description="Disordered" evidence="1">
    <location>
        <begin position="1"/>
        <end position="25"/>
    </location>
</feature>
<dbReference type="RefSeq" id="XP_033455364.1">
    <property type="nucleotide sequence ID" value="XM_033605975.1"/>
</dbReference>
<keyword evidence="2" id="KW-1185">Reference proteome</keyword>
<accession>A0A6J3LRS6</accession>
<dbReference type="Proteomes" id="UP000504637">
    <property type="component" value="Unplaced"/>
</dbReference>
<reference evidence="3" key="2">
    <citation type="submission" date="2020-04" db="EMBL/GenBank/DDBJ databases">
        <authorList>
            <consortium name="NCBI Genome Project"/>
        </authorList>
    </citation>
    <scope>NUCLEOTIDE SEQUENCE</scope>
    <source>
        <strain evidence="3">CBS 342.82</strain>
    </source>
</reference>
<reference evidence="3" key="1">
    <citation type="submission" date="2020-01" db="EMBL/GenBank/DDBJ databases">
        <authorList>
            <consortium name="DOE Joint Genome Institute"/>
            <person name="Haridas S."/>
            <person name="Albert R."/>
            <person name="Binder M."/>
            <person name="Bloem J."/>
            <person name="Labutti K."/>
            <person name="Salamov A."/>
            <person name="Andreopoulos B."/>
            <person name="Baker S.E."/>
            <person name="Barry K."/>
            <person name="Bills G."/>
            <person name="Bluhm B.H."/>
            <person name="Cannon C."/>
            <person name="Castanera R."/>
            <person name="Culley D.E."/>
            <person name="Daum C."/>
            <person name="Ezra D."/>
            <person name="Gonzalez J.B."/>
            <person name="Henrissat B."/>
            <person name="Kuo A."/>
            <person name="Liang C."/>
            <person name="Lipzen A."/>
            <person name="Lutzoni F."/>
            <person name="Magnuson J."/>
            <person name="Mondo S."/>
            <person name="Nolan M."/>
            <person name="Ohm R."/>
            <person name="Pangilinan J."/>
            <person name="Park H.-J."/>
            <person name="Ramirez L."/>
            <person name="Alfaro M."/>
            <person name="Sun H."/>
            <person name="Tritt A."/>
            <person name="Yoshinaga Y."/>
            <person name="Zwiers L.-H."/>
            <person name="Turgeon B.G."/>
            <person name="Goodwin S.B."/>
            <person name="Spatafora J.W."/>
            <person name="Crous P.W."/>
            <person name="Grigoriev I.V."/>
        </authorList>
    </citation>
    <scope>NUCLEOTIDE SEQUENCE</scope>
    <source>
        <strain evidence="3">CBS 342.82</strain>
    </source>
</reference>
<sequence length="226" mass="26058">MVQSMPTQSDKGTSPDTTGFLTTLRKKNGNDPNITILHLLVGWRELHSLASRADEIRSEIKAKQNTNKSIADPIIAGFGIQDHDQIMQNEIIRDVYDTLSAHPRRKTRIRDGFSWTLMPLTLRLRDSSATSIFEHVYHTKLGLETRETRMLHVPHKPSERHPDFWLQNHILDIIYRAAARAWGDELLKCLFTHTLELVKRSGAESFGDFEKEVEARVRMHLNQGWI</sequence>
<feature type="compositionally biased region" description="Polar residues" evidence="1">
    <location>
        <begin position="1"/>
        <end position="21"/>
    </location>
</feature>
<protein>
    <submittedName>
        <fullName evidence="3">Uncharacterized protein</fullName>
    </submittedName>
</protein>
<name>A0A6J3LRS6_9PEZI</name>
<evidence type="ECO:0000256" key="1">
    <source>
        <dbReference type="SAM" id="MobiDB-lite"/>
    </source>
</evidence>
<evidence type="ECO:0000313" key="2">
    <source>
        <dbReference type="Proteomes" id="UP000504637"/>
    </source>
</evidence>